<dbReference type="PANTHER" id="PTHR30011">
    <property type="entry name" value="ALKANESULFONATE MONOOXYGENASE-RELATED"/>
    <property type="match status" value="1"/>
</dbReference>
<dbReference type="Pfam" id="PF00296">
    <property type="entry name" value="Bac_luciferase"/>
    <property type="match status" value="1"/>
</dbReference>
<accession>A0A2A4FND8</accession>
<dbReference type="RefSeq" id="WP_066961425.1">
    <property type="nucleotide sequence ID" value="NZ_CP023449.1"/>
</dbReference>
<keyword evidence="9" id="KW-1185">Reference proteome</keyword>
<evidence type="ECO:0000313" key="8">
    <source>
        <dbReference type="EMBL" id="PCE39619.1"/>
    </source>
</evidence>
<dbReference type="PIRSF" id="PIRSF000337">
    <property type="entry name" value="NTA_MOA"/>
    <property type="match status" value="1"/>
</dbReference>
<dbReference type="InterPro" id="IPR051260">
    <property type="entry name" value="Diverse_substr_monoxygenases"/>
</dbReference>
<feature type="binding site" evidence="6">
    <location>
        <position position="99"/>
    </location>
    <ligand>
        <name>FMN</name>
        <dbReference type="ChEBI" id="CHEBI:58210"/>
    </ligand>
</feature>
<feature type="binding site" evidence="6">
    <location>
        <position position="153"/>
    </location>
    <ligand>
        <name>FMN</name>
        <dbReference type="ChEBI" id="CHEBI:58210"/>
    </ligand>
</feature>
<keyword evidence="4" id="KW-0503">Monooxygenase</keyword>
<comment type="similarity">
    <text evidence="5">Belongs to the NtaA/SnaA/DszA monooxygenase family.</text>
</comment>
<comment type="caution">
    <text evidence="8">The sequence shown here is derived from an EMBL/GenBank/DDBJ whole genome shotgun (WGS) entry which is preliminary data.</text>
</comment>
<dbReference type="OrthoDB" id="9779442at2"/>
<evidence type="ECO:0000256" key="2">
    <source>
        <dbReference type="ARBA" id="ARBA00022643"/>
    </source>
</evidence>
<dbReference type="Gene3D" id="3.20.20.30">
    <property type="entry name" value="Luciferase-like domain"/>
    <property type="match status" value="1"/>
</dbReference>
<evidence type="ECO:0000313" key="9">
    <source>
        <dbReference type="Proteomes" id="UP000218934"/>
    </source>
</evidence>
<dbReference type="CDD" id="cd01095">
    <property type="entry name" value="Nitrilotriacetate_monoxgenase"/>
    <property type="match status" value="1"/>
</dbReference>
<proteinExistence type="inferred from homology"/>
<dbReference type="GO" id="GO:0004497">
    <property type="term" value="F:monooxygenase activity"/>
    <property type="evidence" value="ECO:0007669"/>
    <property type="project" value="UniProtKB-KW"/>
</dbReference>
<protein>
    <submittedName>
        <fullName evidence="8">LLM class flavin-dependent oxidoreductase</fullName>
    </submittedName>
</protein>
<evidence type="ECO:0000256" key="6">
    <source>
        <dbReference type="PIRSR" id="PIRSR000337-1"/>
    </source>
</evidence>
<name>A0A2A4FND8_9SPHN</name>
<feature type="domain" description="Luciferase-like" evidence="7">
    <location>
        <begin position="18"/>
        <end position="291"/>
    </location>
</feature>
<keyword evidence="2 6" id="KW-0288">FMN</keyword>
<sequence length="442" mass="49265">MIHLVALALPVGAHLAGWRHPDAFHNSVGDLEAHLRMVEIAERGKFDAYFIADVNGVKYMSEPDLLKYNPPPSSPGGYEPITFLAAAAMRTKHIGLVGTTTTTFEEPYSVARKFASLDLISHGRAGWNIVTSGYPEDTKNFTSGETMEHDARYKRATEFVDVATGLWDSWAPDAFVQDIETGYFLDPDRVRELNHVGEHFSVKGPLNCARSPQGHTVLFHAGQSEAGRELAARVADCVFFGATDKDIAKSIYDDIKGRMAKYGRTPDQLKMFCGMIVYTGKTAEQADILLEELNDLIPDSLGVAMLSNTVEYDLSQHDIDDPMPILPETSNMIRSVRKIFNDRIRKEPMSIRQIVRQVIPGLGHPIFKGSGADVADKMIEWYEHGGCDGFIVLGPVQPRGLEDFVDFVVPELQRRGMYRTEYEGATLRENMGLPLPKSQWDQ</sequence>
<organism evidence="8 9">
    <name type="scientific">Rhizorhabdus dicambivorans</name>
    <dbReference type="NCBI Taxonomy" id="1850238"/>
    <lineage>
        <taxon>Bacteria</taxon>
        <taxon>Pseudomonadati</taxon>
        <taxon>Pseudomonadota</taxon>
        <taxon>Alphaproteobacteria</taxon>
        <taxon>Sphingomonadales</taxon>
        <taxon>Sphingomonadaceae</taxon>
        <taxon>Rhizorhabdus</taxon>
    </lineage>
</organism>
<dbReference type="InterPro" id="IPR011251">
    <property type="entry name" value="Luciferase-like_dom"/>
</dbReference>
<dbReference type="InterPro" id="IPR016215">
    <property type="entry name" value="NTA_MOA"/>
</dbReference>
<evidence type="ECO:0000259" key="7">
    <source>
        <dbReference type="Pfam" id="PF00296"/>
    </source>
</evidence>
<feature type="binding site" evidence="6">
    <location>
        <position position="149"/>
    </location>
    <ligand>
        <name>FMN</name>
        <dbReference type="ChEBI" id="CHEBI:58210"/>
    </ligand>
</feature>
<dbReference type="Proteomes" id="UP000218934">
    <property type="component" value="Unassembled WGS sequence"/>
</dbReference>
<dbReference type="PANTHER" id="PTHR30011:SF16">
    <property type="entry name" value="C2H2 FINGER DOMAIN TRANSCRIPTION FACTOR (EUROFUNG)-RELATED"/>
    <property type="match status" value="1"/>
</dbReference>
<gene>
    <name evidence="8" type="ORF">COO09_24540</name>
</gene>
<dbReference type="KEGG" id="rdi:CMV14_19450"/>
<dbReference type="SUPFAM" id="SSF51679">
    <property type="entry name" value="Bacterial luciferase-like"/>
    <property type="match status" value="1"/>
</dbReference>
<dbReference type="AlphaFoldDB" id="A0A2A4FND8"/>
<keyword evidence="1 6" id="KW-0285">Flavoprotein</keyword>
<keyword evidence="3" id="KW-0560">Oxidoreductase</keyword>
<reference evidence="8 9" key="1">
    <citation type="submission" date="2017-09" db="EMBL/GenBank/DDBJ databases">
        <title>The Catabolism of 3,6-Dichlorosalicylic acid is Initiated by the Cytochrome P450 Monooxygenase DsmABC in Rhizorhabdus dicambivorans Ndbn-20.</title>
        <authorList>
            <person name="Na L."/>
        </authorList>
    </citation>
    <scope>NUCLEOTIDE SEQUENCE [LARGE SCALE GENOMIC DNA]</scope>
    <source>
        <strain evidence="8 9">Ndbn-20m</strain>
    </source>
</reference>
<dbReference type="InterPro" id="IPR036661">
    <property type="entry name" value="Luciferase-like_sf"/>
</dbReference>
<evidence type="ECO:0000256" key="4">
    <source>
        <dbReference type="ARBA" id="ARBA00023033"/>
    </source>
</evidence>
<dbReference type="NCBIfam" id="TIGR03860">
    <property type="entry name" value="FMN_nitrolo"/>
    <property type="match status" value="1"/>
</dbReference>
<feature type="binding site" evidence="6">
    <location>
        <position position="53"/>
    </location>
    <ligand>
        <name>FMN</name>
        <dbReference type="ChEBI" id="CHEBI:58210"/>
    </ligand>
</feature>
<evidence type="ECO:0000256" key="3">
    <source>
        <dbReference type="ARBA" id="ARBA00023002"/>
    </source>
</evidence>
<dbReference type="EMBL" id="NWUF01000058">
    <property type="protein sequence ID" value="PCE39619.1"/>
    <property type="molecule type" value="Genomic_DNA"/>
</dbReference>
<evidence type="ECO:0000256" key="1">
    <source>
        <dbReference type="ARBA" id="ARBA00022630"/>
    </source>
</evidence>
<feature type="binding site" evidence="6">
    <location>
        <position position="224"/>
    </location>
    <ligand>
        <name>FMN</name>
        <dbReference type="ChEBI" id="CHEBI:58210"/>
    </ligand>
</feature>
<evidence type="ECO:0000256" key="5">
    <source>
        <dbReference type="ARBA" id="ARBA00033748"/>
    </source>
</evidence>
<dbReference type="GO" id="GO:0016705">
    <property type="term" value="F:oxidoreductase activity, acting on paired donors, with incorporation or reduction of molecular oxygen"/>
    <property type="evidence" value="ECO:0007669"/>
    <property type="project" value="InterPro"/>
</dbReference>